<sequence>MRQFLLSRYSGPLVALGGLLAAACLGSTIAINRLQTDLARTVRHDAARMEAAGELQVWLRQLRFHAVMFAADPSPARRWQVAEDRRLVAAALADARHECHPDDLELLEAIGRGYREYEAGLGMDDRPGAAPRAGDDFIRWADAHPVQGLLVPCRELADRQRERMDRSVERSEAQATWAGRVLVGLGLAGALGGVLSGFATARGVTRRVARLSVRVQAVQAHLGQDVGEMTVELPHHFGDLDERLDRVVGRVKEVCGRLQDQERELLRAEQLAAVGQLAAGVAHEVRNPLTGIKFLVEAALRPRNPTPLDGEDLRLIRQEIVRMERTVQDLIDYARTPPPDRHAHDLRALVGEAAAVAASRAERKQLVVRLDLPAAPAPAAVDRDQVLSVLTNLLYNAIDATPPGGEVAVGVGVGPGSAPRVTVTDTGRGIDPAVADRLFTPFATTKPTGTGLGLTVARRVARDHGGTLTGVNRPGGGACFTLTLPAAEEARAEAAGR</sequence>
<dbReference type="SUPFAM" id="SSF47384">
    <property type="entry name" value="Homodimeric domain of signal transducing histidine kinase"/>
    <property type="match status" value="1"/>
</dbReference>
<dbReference type="AlphaFoldDB" id="A0A517Y1N0"/>
<dbReference type="OrthoDB" id="257730at2"/>
<keyword evidence="7" id="KW-0067">ATP-binding</keyword>
<dbReference type="InterPro" id="IPR003661">
    <property type="entry name" value="HisK_dim/P_dom"/>
</dbReference>
<dbReference type="GO" id="GO:0005524">
    <property type="term" value="F:ATP binding"/>
    <property type="evidence" value="ECO:0007669"/>
    <property type="project" value="UniProtKB-KW"/>
</dbReference>
<dbReference type="InterPro" id="IPR004358">
    <property type="entry name" value="Sig_transdc_His_kin-like_C"/>
</dbReference>
<evidence type="ECO:0000256" key="8">
    <source>
        <dbReference type="ARBA" id="ARBA00023012"/>
    </source>
</evidence>
<dbReference type="InterPro" id="IPR036097">
    <property type="entry name" value="HisK_dim/P_sf"/>
</dbReference>
<dbReference type="SMART" id="SM00388">
    <property type="entry name" value="HisKA"/>
    <property type="match status" value="1"/>
</dbReference>
<keyword evidence="8" id="KW-0902">Two-component regulatory system</keyword>
<accession>A0A517Y1N0</accession>
<dbReference type="Pfam" id="PF00512">
    <property type="entry name" value="HisKA"/>
    <property type="match status" value="1"/>
</dbReference>
<evidence type="ECO:0000256" key="2">
    <source>
        <dbReference type="ARBA" id="ARBA00012438"/>
    </source>
</evidence>
<dbReference type="InterPro" id="IPR005467">
    <property type="entry name" value="His_kinase_dom"/>
</dbReference>
<dbReference type="EMBL" id="CP036273">
    <property type="protein sequence ID" value="QDU23679.1"/>
    <property type="molecule type" value="Genomic_DNA"/>
</dbReference>
<name>A0A517Y1N0_9BACT</name>
<dbReference type="SUPFAM" id="SSF55874">
    <property type="entry name" value="ATPase domain of HSP90 chaperone/DNA topoisomerase II/histidine kinase"/>
    <property type="match status" value="1"/>
</dbReference>
<keyword evidence="11" id="KW-1185">Reference proteome</keyword>
<proteinExistence type="predicted"/>
<comment type="catalytic activity">
    <reaction evidence="1">
        <text>ATP + protein L-histidine = ADP + protein N-phospho-L-histidine.</text>
        <dbReference type="EC" id="2.7.13.3"/>
    </reaction>
</comment>
<evidence type="ECO:0000256" key="5">
    <source>
        <dbReference type="ARBA" id="ARBA00022741"/>
    </source>
</evidence>
<evidence type="ECO:0000256" key="1">
    <source>
        <dbReference type="ARBA" id="ARBA00000085"/>
    </source>
</evidence>
<dbReference type="PRINTS" id="PR00344">
    <property type="entry name" value="BCTRLSENSOR"/>
</dbReference>
<dbReference type="PROSITE" id="PS51257">
    <property type="entry name" value="PROKAR_LIPOPROTEIN"/>
    <property type="match status" value="1"/>
</dbReference>
<protein>
    <recommendedName>
        <fullName evidence="2">histidine kinase</fullName>
        <ecNumber evidence="2">2.7.13.3</ecNumber>
    </recommendedName>
</protein>
<gene>
    <name evidence="10" type="primary">zraS_8</name>
    <name evidence="10" type="ORF">ETAA1_56840</name>
</gene>
<dbReference type="PROSITE" id="PS50109">
    <property type="entry name" value="HIS_KIN"/>
    <property type="match status" value="1"/>
</dbReference>
<dbReference type="Proteomes" id="UP000319576">
    <property type="component" value="Chromosome"/>
</dbReference>
<organism evidence="10 11">
    <name type="scientific">Urbifossiella limnaea</name>
    <dbReference type="NCBI Taxonomy" id="2528023"/>
    <lineage>
        <taxon>Bacteria</taxon>
        <taxon>Pseudomonadati</taxon>
        <taxon>Planctomycetota</taxon>
        <taxon>Planctomycetia</taxon>
        <taxon>Gemmatales</taxon>
        <taxon>Gemmataceae</taxon>
        <taxon>Urbifossiella</taxon>
    </lineage>
</organism>
<keyword evidence="6" id="KW-0418">Kinase</keyword>
<dbReference type="RefSeq" id="WP_145243908.1">
    <property type="nucleotide sequence ID" value="NZ_CP036273.1"/>
</dbReference>
<dbReference type="Pfam" id="PF02518">
    <property type="entry name" value="HATPase_c"/>
    <property type="match status" value="1"/>
</dbReference>
<dbReference type="EC" id="2.7.13.3" evidence="2"/>
<evidence type="ECO:0000313" key="11">
    <source>
        <dbReference type="Proteomes" id="UP000319576"/>
    </source>
</evidence>
<evidence type="ECO:0000256" key="3">
    <source>
        <dbReference type="ARBA" id="ARBA00022553"/>
    </source>
</evidence>
<evidence type="ECO:0000256" key="4">
    <source>
        <dbReference type="ARBA" id="ARBA00022679"/>
    </source>
</evidence>
<keyword evidence="3" id="KW-0597">Phosphoprotein</keyword>
<feature type="domain" description="Histidine kinase" evidence="9">
    <location>
        <begin position="280"/>
        <end position="488"/>
    </location>
</feature>
<evidence type="ECO:0000313" key="10">
    <source>
        <dbReference type="EMBL" id="QDU23679.1"/>
    </source>
</evidence>
<evidence type="ECO:0000259" key="9">
    <source>
        <dbReference type="PROSITE" id="PS50109"/>
    </source>
</evidence>
<dbReference type="InterPro" id="IPR036890">
    <property type="entry name" value="HATPase_C_sf"/>
</dbReference>
<reference evidence="10 11" key="1">
    <citation type="submission" date="2019-02" db="EMBL/GenBank/DDBJ databases">
        <title>Deep-cultivation of Planctomycetes and their phenomic and genomic characterization uncovers novel biology.</title>
        <authorList>
            <person name="Wiegand S."/>
            <person name="Jogler M."/>
            <person name="Boedeker C."/>
            <person name="Pinto D."/>
            <person name="Vollmers J."/>
            <person name="Rivas-Marin E."/>
            <person name="Kohn T."/>
            <person name="Peeters S.H."/>
            <person name="Heuer A."/>
            <person name="Rast P."/>
            <person name="Oberbeckmann S."/>
            <person name="Bunk B."/>
            <person name="Jeske O."/>
            <person name="Meyerdierks A."/>
            <person name="Storesund J.E."/>
            <person name="Kallscheuer N."/>
            <person name="Luecker S."/>
            <person name="Lage O.M."/>
            <person name="Pohl T."/>
            <person name="Merkel B.J."/>
            <person name="Hornburger P."/>
            <person name="Mueller R.-W."/>
            <person name="Bruemmer F."/>
            <person name="Labrenz M."/>
            <person name="Spormann A.M."/>
            <person name="Op den Camp H."/>
            <person name="Overmann J."/>
            <person name="Amann R."/>
            <person name="Jetten M.S.M."/>
            <person name="Mascher T."/>
            <person name="Medema M.H."/>
            <person name="Devos D.P."/>
            <person name="Kaster A.-K."/>
            <person name="Ovreas L."/>
            <person name="Rohde M."/>
            <person name="Galperin M.Y."/>
            <person name="Jogler C."/>
        </authorList>
    </citation>
    <scope>NUCLEOTIDE SEQUENCE [LARGE SCALE GENOMIC DNA]</scope>
    <source>
        <strain evidence="10 11">ETA_A1</strain>
    </source>
</reference>
<dbReference type="PANTHER" id="PTHR43065">
    <property type="entry name" value="SENSOR HISTIDINE KINASE"/>
    <property type="match status" value="1"/>
</dbReference>
<dbReference type="Gene3D" id="3.30.565.10">
    <property type="entry name" value="Histidine kinase-like ATPase, C-terminal domain"/>
    <property type="match status" value="1"/>
</dbReference>
<dbReference type="InterPro" id="IPR003594">
    <property type="entry name" value="HATPase_dom"/>
</dbReference>
<keyword evidence="5" id="KW-0547">Nucleotide-binding</keyword>
<dbReference type="CDD" id="cd00082">
    <property type="entry name" value="HisKA"/>
    <property type="match status" value="1"/>
</dbReference>
<evidence type="ECO:0000256" key="7">
    <source>
        <dbReference type="ARBA" id="ARBA00022840"/>
    </source>
</evidence>
<dbReference type="Gene3D" id="1.10.287.130">
    <property type="match status" value="1"/>
</dbReference>
<dbReference type="PANTHER" id="PTHR43065:SF10">
    <property type="entry name" value="PEROXIDE STRESS-ACTIVATED HISTIDINE KINASE MAK3"/>
    <property type="match status" value="1"/>
</dbReference>
<dbReference type="GO" id="GO:0000155">
    <property type="term" value="F:phosphorelay sensor kinase activity"/>
    <property type="evidence" value="ECO:0007669"/>
    <property type="project" value="InterPro"/>
</dbReference>
<dbReference type="SMART" id="SM00387">
    <property type="entry name" value="HATPase_c"/>
    <property type="match status" value="1"/>
</dbReference>
<dbReference type="KEGG" id="uli:ETAA1_56840"/>
<keyword evidence="4 10" id="KW-0808">Transferase</keyword>
<evidence type="ECO:0000256" key="6">
    <source>
        <dbReference type="ARBA" id="ARBA00022777"/>
    </source>
</evidence>